<dbReference type="GO" id="GO:0004821">
    <property type="term" value="F:histidine-tRNA ligase activity"/>
    <property type="evidence" value="ECO:0007669"/>
    <property type="project" value="TreeGrafter"/>
</dbReference>
<dbReference type="Pfam" id="PF13393">
    <property type="entry name" value="tRNA-synt_His"/>
    <property type="match status" value="1"/>
</dbReference>
<evidence type="ECO:0000313" key="2">
    <source>
        <dbReference type="EMBL" id="MBN7827982.1"/>
    </source>
</evidence>
<dbReference type="InterPro" id="IPR004516">
    <property type="entry name" value="HisRS/HisZ"/>
</dbReference>
<keyword evidence="3" id="KW-1185">Reference proteome</keyword>
<comment type="caution">
    <text evidence="2">The sequence shown here is derived from an EMBL/GenBank/DDBJ whole genome shotgun (WGS) entry which is preliminary data.</text>
</comment>
<keyword evidence="2" id="KW-0808">Transferase</keyword>
<evidence type="ECO:0000259" key="1">
    <source>
        <dbReference type="Pfam" id="PF13393"/>
    </source>
</evidence>
<dbReference type="GO" id="GO:0005737">
    <property type="term" value="C:cytoplasm"/>
    <property type="evidence" value="ECO:0007669"/>
    <property type="project" value="InterPro"/>
</dbReference>
<dbReference type="GO" id="GO:0016757">
    <property type="term" value="F:glycosyltransferase activity"/>
    <property type="evidence" value="ECO:0007669"/>
    <property type="project" value="UniProtKB-KW"/>
</dbReference>
<accession>A0A939DTD5</accession>
<sequence>NPDVQALLKDAPDLLDYLDEESKQHFDLLCERLTQAGIQFRVNSRLVRGLDYYNRTVFEWVTDALGAQGTVCAGGRYDGLVEQLGGKTTPAVGFAMGLERLVLLLESLQL</sequence>
<name>A0A939DTD5_9ALTE</name>
<dbReference type="EMBL" id="JAFKCV010000234">
    <property type="protein sequence ID" value="MBN7827982.1"/>
    <property type="molecule type" value="Genomic_DNA"/>
</dbReference>
<dbReference type="PANTHER" id="PTHR43707:SF1">
    <property type="entry name" value="HISTIDINE--TRNA LIGASE, MITOCHONDRIAL-RELATED"/>
    <property type="match status" value="1"/>
</dbReference>
<dbReference type="RefSeq" id="WP_206576029.1">
    <property type="nucleotide sequence ID" value="NZ_JAFKCV010000234.1"/>
</dbReference>
<feature type="domain" description="Class II Histidinyl-tRNA synthetase (HisRS)-like catalytic core" evidence="1">
    <location>
        <begin position="20"/>
        <end position="101"/>
    </location>
</feature>
<gene>
    <name evidence="2" type="ORF">J0A66_22370</name>
</gene>
<evidence type="ECO:0000313" key="3">
    <source>
        <dbReference type="Proteomes" id="UP000664654"/>
    </source>
</evidence>
<dbReference type="GO" id="GO:0006427">
    <property type="term" value="P:histidyl-tRNA aminoacylation"/>
    <property type="evidence" value="ECO:0007669"/>
    <property type="project" value="TreeGrafter"/>
</dbReference>
<feature type="non-terminal residue" evidence="2">
    <location>
        <position position="110"/>
    </location>
</feature>
<dbReference type="InterPro" id="IPR041715">
    <property type="entry name" value="HisRS-like_core"/>
</dbReference>
<keyword evidence="2" id="KW-0328">Glycosyltransferase</keyword>
<dbReference type="InterPro" id="IPR045864">
    <property type="entry name" value="aa-tRNA-synth_II/BPL/LPL"/>
</dbReference>
<feature type="non-terminal residue" evidence="2">
    <location>
        <position position="1"/>
    </location>
</feature>
<dbReference type="PANTHER" id="PTHR43707">
    <property type="entry name" value="HISTIDYL-TRNA SYNTHETASE"/>
    <property type="match status" value="1"/>
</dbReference>
<proteinExistence type="predicted"/>
<dbReference type="Proteomes" id="UP000664654">
    <property type="component" value="Unassembled WGS sequence"/>
</dbReference>
<organism evidence="2 3">
    <name type="scientific">Bowmanella dokdonensis</name>
    <dbReference type="NCBI Taxonomy" id="751969"/>
    <lineage>
        <taxon>Bacteria</taxon>
        <taxon>Pseudomonadati</taxon>
        <taxon>Pseudomonadota</taxon>
        <taxon>Gammaproteobacteria</taxon>
        <taxon>Alteromonadales</taxon>
        <taxon>Alteromonadaceae</taxon>
        <taxon>Bowmanella</taxon>
    </lineage>
</organism>
<reference evidence="2" key="1">
    <citation type="submission" date="2021-03" db="EMBL/GenBank/DDBJ databases">
        <title>novel species isolated from a fishpond in China.</title>
        <authorList>
            <person name="Lu H."/>
            <person name="Cai Z."/>
        </authorList>
    </citation>
    <scope>NUCLEOTIDE SEQUENCE</scope>
    <source>
        <strain evidence="2">JCM 30855</strain>
    </source>
</reference>
<protein>
    <submittedName>
        <fullName evidence="2">ATP phosphoribosyltransferase regulatory subunit</fullName>
    </submittedName>
</protein>
<dbReference type="Gene3D" id="3.30.930.10">
    <property type="entry name" value="Bira Bifunctional Protein, Domain 2"/>
    <property type="match status" value="1"/>
</dbReference>
<dbReference type="SUPFAM" id="SSF55681">
    <property type="entry name" value="Class II aaRS and biotin synthetases"/>
    <property type="match status" value="1"/>
</dbReference>
<dbReference type="AlphaFoldDB" id="A0A939DTD5"/>